<evidence type="ECO:0000256" key="2">
    <source>
        <dbReference type="SAM" id="MobiDB-lite"/>
    </source>
</evidence>
<reference evidence="3 4" key="1">
    <citation type="submission" date="2018-06" db="EMBL/GenBank/DDBJ databases">
        <authorList>
            <consortium name="Pathogen Informatics"/>
            <person name="Doyle S."/>
        </authorList>
    </citation>
    <scope>NUCLEOTIDE SEQUENCE [LARGE SCALE GENOMIC DNA]</scope>
    <source>
        <strain evidence="3 4">NCTC1542</strain>
    </source>
</reference>
<name>A0A378WDY0_MYCFO</name>
<evidence type="ECO:0000313" key="4">
    <source>
        <dbReference type="Proteomes" id="UP000255389"/>
    </source>
</evidence>
<feature type="coiled-coil region" evidence="1">
    <location>
        <begin position="21"/>
        <end position="48"/>
    </location>
</feature>
<proteinExistence type="predicted"/>
<organism evidence="3 4">
    <name type="scientific">Mycolicibacterium fortuitum</name>
    <name type="common">Mycobacterium fortuitum</name>
    <dbReference type="NCBI Taxonomy" id="1766"/>
    <lineage>
        <taxon>Bacteria</taxon>
        <taxon>Bacillati</taxon>
        <taxon>Actinomycetota</taxon>
        <taxon>Actinomycetes</taxon>
        <taxon>Mycobacteriales</taxon>
        <taxon>Mycobacteriaceae</taxon>
        <taxon>Mycolicibacterium</taxon>
    </lineage>
</organism>
<accession>A0A378WDY0</accession>
<keyword evidence="1" id="KW-0175">Coiled coil</keyword>
<dbReference type="AlphaFoldDB" id="A0A378WDY0"/>
<sequence>MSRRKPTWTPPALPGLRDAQVQAMYRQIDRQRQTLALIEQKLESGQADQIGMPQASAAKNVQKLRDLLPAFEVDAANLAGAQLYWVARKMVQVAVSASPSLPEWTPLAALPAANGLLCWAMSAGQVDGPKAGAGSTQHLGRSTAAASESACIPRTLCPAGRTLRSPHCMTYSSLSQTNRDAKNPTAPTPQSPRSRPWLPRGCSWARSASLRRKR</sequence>
<evidence type="ECO:0000256" key="1">
    <source>
        <dbReference type="SAM" id="Coils"/>
    </source>
</evidence>
<feature type="region of interest" description="Disordered" evidence="2">
    <location>
        <begin position="173"/>
        <end position="214"/>
    </location>
</feature>
<dbReference type="Proteomes" id="UP000255389">
    <property type="component" value="Unassembled WGS sequence"/>
</dbReference>
<gene>
    <name evidence="3" type="ORF">NCTC1542_06810</name>
</gene>
<protein>
    <submittedName>
        <fullName evidence="3">Uncharacterized protein</fullName>
    </submittedName>
</protein>
<evidence type="ECO:0000313" key="3">
    <source>
        <dbReference type="EMBL" id="SUA31456.1"/>
    </source>
</evidence>
<dbReference type="EMBL" id="UGQY01000006">
    <property type="protein sequence ID" value="SUA31456.1"/>
    <property type="molecule type" value="Genomic_DNA"/>
</dbReference>